<proteinExistence type="predicted"/>
<dbReference type="InterPro" id="IPR035983">
    <property type="entry name" value="Hect_E3_ubiquitin_ligase"/>
</dbReference>
<name>A0ABN8PY91_9CNID</name>
<dbReference type="Gene3D" id="3.30.40.10">
    <property type="entry name" value="Zinc/RING finger domain, C3HC4 (zinc finger)"/>
    <property type="match status" value="1"/>
</dbReference>
<keyword evidence="1" id="KW-0479">Metal-binding</keyword>
<dbReference type="EMBL" id="CALNXK010000096">
    <property type="protein sequence ID" value="CAH3153314.1"/>
    <property type="molecule type" value="Genomic_DNA"/>
</dbReference>
<dbReference type="Proteomes" id="UP001159405">
    <property type="component" value="Unassembled WGS sequence"/>
</dbReference>
<keyword evidence="2 5" id="KW-0863">Zinc-finger</keyword>
<dbReference type="Gene3D" id="3.90.1750.10">
    <property type="entry name" value="Hect, E3 ligase catalytic domains"/>
    <property type="match status" value="1"/>
</dbReference>
<reference evidence="7 8" key="1">
    <citation type="submission" date="2022-05" db="EMBL/GenBank/DDBJ databases">
        <authorList>
            <consortium name="Genoscope - CEA"/>
            <person name="William W."/>
        </authorList>
    </citation>
    <scope>NUCLEOTIDE SEQUENCE [LARGE SCALE GENOMIC DNA]</scope>
</reference>
<comment type="caution">
    <text evidence="7">The sequence shown here is derived from an EMBL/GenBank/DDBJ whole genome shotgun (WGS) entry which is preliminary data.</text>
</comment>
<dbReference type="InterPro" id="IPR001841">
    <property type="entry name" value="Znf_RING"/>
</dbReference>
<feature type="domain" description="RING-type" evidence="6">
    <location>
        <begin position="134"/>
        <end position="180"/>
    </location>
</feature>
<dbReference type="InterPro" id="IPR000569">
    <property type="entry name" value="HECT_dom"/>
</dbReference>
<evidence type="ECO:0000256" key="2">
    <source>
        <dbReference type="ARBA" id="ARBA00022771"/>
    </source>
</evidence>
<gene>
    <name evidence="7" type="ORF">PLOB_00049521</name>
</gene>
<accession>A0ABN8PY91</accession>
<keyword evidence="3" id="KW-0833">Ubl conjugation pathway</keyword>
<dbReference type="Pfam" id="PF00632">
    <property type="entry name" value="HECT"/>
    <property type="match status" value="1"/>
</dbReference>
<evidence type="ECO:0000259" key="6">
    <source>
        <dbReference type="PROSITE" id="PS50089"/>
    </source>
</evidence>
<organism evidence="7 8">
    <name type="scientific">Porites lobata</name>
    <dbReference type="NCBI Taxonomy" id="104759"/>
    <lineage>
        <taxon>Eukaryota</taxon>
        <taxon>Metazoa</taxon>
        <taxon>Cnidaria</taxon>
        <taxon>Anthozoa</taxon>
        <taxon>Hexacorallia</taxon>
        <taxon>Scleractinia</taxon>
        <taxon>Fungiina</taxon>
        <taxon>Poritidae</taxon>
        <taxon>Porites</taxon>
    </lineage>
</organism>
<evidence type="ECO:0000256" key="5">
    <source>
        <dbReference type="PROSITE-ProRule" id="PRU00175"/>
    </source>
</evidence>
<evidence type="ECO:0000313" key="8">
    <source>
        <dbReference type="Proteomes" id="UP001159405"/>
    </source>
</evidence>
<dbReference type="InterPro" id="IPR013083">
    <property type="entry name" value="Znf_RING/FYVE/PHD"/>
</dbReference>
<dbReference type="Pfam" id="PF00097">
    <property type="entry name" value="zf-C3HC4"/>
    <property type="match status" value="1"/>
</dbReference>
<sequence length="563" mass="63074">MELCLGSFKCEVIDKEGFTVGDYISVNKLTKPRLYLLSKAKSHAEDQENSTDSMDNDVLFRSVLSSTPVQDVHSPHVKDTCNLSDDEVVFKGHGFHEDEGSLLLGKTLVDVTEGDDVQHSFRVKEELPVSLLKCEICQGEIKGTDLSAHPVDCLDMFHKFCLREWLKTGDGGSIKCPVCRIDFTEIQSGSSLEPAGDEILEDVQNIFTRKMEALDKLCDQGESRNVKINRANIVQDMLQLYKDKGGAEGLLNVNFCNEPALDMDGVKREAFTLFWEKVMPLYFDGTTTYVPRISPSIDESVYVTLGRILSHGFVMVGVFPTMINEVFFSILMAGNENVRDDDFLEGFLEFVSCYESLRLRQILEECGSHNLLDPSTNFLVDFLSDFGVTKMPNVNNLKAILVSVAKTELWNKAVMAANAMKQGLLEGVYRDLWLPASSELVSDLYRSLQVTTEKVLSLITVDETSAMTKGQEVVFTYLRKYVRTLNEKELPCFLRYVTGSSALSVTSMKVIFHAHVGNLPHITVHACSSVIDLPSGGYESFTDFRCQMDEVLKNAESWKFSLI</sequence>
<dbReference type="InterPro" id="IPR018957">
    <property type="entry name" value="Znf_C3HC4_RING-type"/>
</dbReference>
<dbReference type="SUPFAM" id="SSF57850">
    <property type="entry name" value="RING/U-box"/>
    <property type="match status" value="1"/>
</dbReference>
<dbReference type="CDD" id="cd16448">
    <property type="entry name" value="RING-H2"/>
    <property type="match status" value="1"/>
</dbReference>
<protein>
    <recommendedName>
        <fullName evidence="6">RING-type domain-containing protein</fullName>
    </recommendedName>
</protein>
<keyword evidence="4" id="KW-0862">Zinc</keyword>
<dbReference type="SUPFAM" id="SSF56204">
    <property type="entry name" value="Hect, E3 ligase catalytic domain"/>
    <property type="match status" value="1"/>
</dbReference>
<dbReference type="PROSITE" id="PS50089">
    <property type="entry name" value="ZF_RING_2"/>
    <property type="match status" value="1"/>
</dbReference>
<evidence type="ECO:0000313" key="7">
    <source>
        <dbReference type="EMBL" id="CAH3153314.1"/>
    </source>
</evidence>
<keyword evidence="8" id="KW-1185">Reference proteome</keyword>
<evidence type="ECO:0000256" key="4">
    <source>
        <dbReference type="ARBA" id="ARBA00022833"/>
    </source>
</evidence>
<evidence type="ECO:0000256" key="3">
    <source>
        <dbReference type="ARBA" id="ARBA00022786"/>
    </source>
</evidence>
<evidence type="ECO:0000256" key="1">
    <source>
        <dbReference type="ARBA" id="ARBA00022723"/>
    </source>
</evidence>